<reference evidence="1" key="1">
    <citation type="submission" date="2019-06" db="EMBL/GenBank/DDBJ databases">
        <title>Whole genome shotgun sequence of Cellulomonas cellasea NBRC 3753.</title>
        <authorList>
            <person name="Hosoyama A."/>
            <person name="Uohara A."/>
            <person name="Ohji S."/>
            <person name="Ichikawa N."/>
        </authorList>
    </citation>
    <scope>NUCLEOTIDE SEQUENCE [LARGE SCALE GENOMIC DNA]</scope>
    <source>
        <strain evidence="1">NBRC 3753</strain>
    </source>
</reference>
<evidence type="ECO:0000313" key="1">
    <source>
        <dbReference type="EMBL" id="GEA90164.1"/>
    </source>
</evidence>
<evidence type="ECO:0000313" key="2">
    <source>
        <dbReference type="Proteomes" id="UP000317046"/>
    </source>
</evidence>
<dbReference type="EMBL" id="BJLR01000043">
    <property type="protein sequence ID" value="GEA90164.1"/>
    <property type="molecule type" value="Genomic_DNA"/>
</dbReference>
<keyword evidence="2" id="KW-1185">Reference proteome</keyword>
<comment type="caution">
    <text evidence="1">The sequence shown here is derived from an EMBL/GenBank/DDBJ whole genome shotgun (WGS) entry which is preliminary data.</text>
</comment>
<gene>
    <name evidence="1" type="ORF">CCE01nite_41130</name>
</gene>
<organism evidence="1 2">
    <name type="scientific">Cellulomonas cellasea</name>
    <dbReference type="NCBI Taxonomy" id="43670"/>
    <lineage>
        <taxon>Bacteria</taxon>
        <taxon>Bacillati</taxon>
        <taxon>Actinomycetota</taxon>
        <taxon>Actinomycetes</taxon>
        <taxon>Micrococcales</taxon>
        <taxon>Cellulomonadaceae</taxon>
        <taxon>Cellulomonas</taxon>
    </lineage>
</organism>
<dbReference type="AlphaFoldDB" id="A0A4Y3L308"/>
<proteinExistence type="predicted"/>
<dbReference type="RefSeq" id="WP_141372940.1">
    <property type="nucleotide sequence ID" value="NZ_BJLR01000043.1"/>
</dbReference>
<accession>A0A4Y3L308</accession>
<sequence>MSTRLLLEGGDLAELMVHVREEFGPGARIVRAERIRTGGVAGFFARERYELTVEVPEPPRPRPRALRQGPQPAAAGPVGIDALLAAAEAAEADDPASLSTGAAAGSVPVDDGVPRVSTGAESFASVLEQVRAMAGGQPLPADVEVPAPAERVFSPLAPPAVPGRTEDDAVVPVVLPAAPVPAPVIDASVIDAVATPAAAGSREALVRLGVPARLLADLPAGAPATLSGLLAHVPDAPHLVRTRGSVVVVVGRGEDAMTVAGQLAERLRQAPAGIVLAGEVEHVPGRGRRLTTPAAAERWRTRSGESGDVALVVLGVGPEPEDRGHAAAILAALDADQVWGVVDARDKARDCERWLGEVGAQRAVDVLAVRGLFETTEPGTVLDLPVPVAWIDGIPATRVAWAAALSQHLGRDARWD</sequence>
<dbReference type="Proteomes" id="UP000317046">
    <property type="component" value="Unassembled WGS sequence"/>
</dbReference>
<protein>
    <submittedName>
        <fullName evidence="1">Uncharacterized protein</fullName>
    </submittedName>
</protein>
<name>A0A4Y3L308_9CELL</name>